<comment type="caution">
    <text evidence="1">The sequence shown here is derived from an EMBL/GenBank/DDBJ whole genome shotgun (WGS) entry which is preliminary data.</text>
</comment>
<proteinExistence type="predicted"/>
<accession>A0ABP8GRS6</accession>
<evidence type="ECO:0000313" key="2">
    <source>
        <dbReference type="Proteomes" id="UP001501671"/>
    </source>
</evidence>
<organism evidence="1 2">
    <name type="scientific">Pigmentiphaga soli</name>
    <dbReference type="NCBI Taxonomy" id="1007095"/>
    <lineage>
        <taxon>Bacteria</taxon>
        <taxon>Pseudomonadati</taxon>
        <taxon>Pseudomonadota</taxon>
        <taxon>Betaproteobacteria</taxon>
        <taxon>Burkholderiales</taxon>
        <taxon>Alcaligenaceae</taxon>
        <taxon>Pigmentiphaga</taxon>
    </lineage>
</organism>
<dbReference type="SUPFAM" id="SSF54909">
    <property type="entry name" value="Dimeric alpha+beta barrel"/>
    <property type="match status" value="1"/>
</dbReference>
<dbReference type="RefSeq" id="WP_345247970.1">
    <property type="nucleotide sequence ID" value="NZ_BAABFO010000006.1"/>
</dbReference>
<dbReference type="InterPro" id="IPR011008">
    <property type="entry name" value="Dimeric_a/b-barrel"/>
</dbReference>
<evidence type="ECO:0000313" key="1">
    <source>
        <dbReference type="EMBL" id="GAA4328953.1"/>
    </source>
</evidence>
<reference evidence="2" key="1">
    <citation type="journal article" date="2019" name="Int. J. Syst. Evol. Microbiol.">
        <title>The Global Catalogue of Microorganisms (GCM) 10K type strain sequencing project: providing services to taxonomists for standard genome sequencing and annotation.</title>
        <authorList>
            <consortium name="The Broad Institute Genomics Platform"/>
            <consortium name="The Broad Institute Genome Sequencing Center for Infectious Disease"/>
            <person name="Wu L."/>
            <person name="Ma J."/>
        </authorList>
    </citation>
    <scope>NUCLEOTIDE SEQUENCE [LARGE SCALE GENOMIC DNA]</scope>
    <source>
        <strain evidence="2">JCM 17666</strain>
    </source>
</reference>
<dbReference type="EMBL" id="BAABFO010000006">
    <property type="protein sequence ID" value="GAA4328953.1"/>
    <property type="molecule type" value="Genomic_DNA"/>
</dbReference>
<dbReference type="Proteomes" id="UP001501671">
    <property type="component" value="Unassembled WGS sequence"/>
</dbReference>
<protein>
    <submittedName>
        <fullName evidence="1">Uncharacterized protein</fullName>
    </submittedName>
</protein>
<keyword evidence="2" id="KW-1185">Reference proteome</keyword>
<gene>
    <name evidence="1" type="ORF">GCM10023144_15270</name>
</gene>
<name>A0ABP8GRS6_9BURK</name>
<sequence length="113" mass="13040">MTTPAYPPGARYFYMVSFEIDPADEALFNEIYETEHIPNILTVPGVLGVVRFRDHEPNERGWLFYSALYYLTEAGLPDTPQWQAESDKGRWAPLIRPRVKSRQRRLGRLAGTP</sequence>